<gene>
    <name evidence="11" type="ORF">OIDMADRAFT_183468</name>
</gene>
<evidence type="ECO:0000259" key="10">
    <source>
        <dbReference type="PROSITE" id="PS51695"/>
    </source>
</evidence>
<evidence type="ECO:0000313" key="11">
    <source>
        <dbReference type="EMBL" id="KIM96007.1"/>
    </source>
</evidence>
<feature type="signal peptide" evidence="9">
    <location>
        <begin position="1"/>
        <end position="18"/>
    </location>
</feature>
<evidence type="ECO:0000256" key="5">
    <source>
        <dbReference type="ARBA" id="ARBA00022825"/>
    </source>
</evidence>
<dbReference type="Pfam" id="PF09286">
    <property type="entry name" value="Pro-kuma_activ"/>
    <property type="match status" value="1"/>
</dbReference>
<reference evidence="12" key="2">
    <citation type="submission" date="2015-01" db="EMBL/GenBank/DDBJ databases">
        <title>Evolutionary Origins and Diversification of the Mycorrhizal Mutualists.</title>
        <authorList>
            <consortium name="DOE Joint Genome Institute"/>
            <consortium name="Mycorrhizal Genomics Consortium"/>
            <person name="Kohler A."/>
            <person name="Kuo A."/>
            <person name="Nagy L.G."/>
            <person name="Floudas D."/>
            <person name="Copeland A."/>
            <person name="Barry K.W."/>
            <person name="Cichocki N."/>
            <person name="Veneault-Fourrey C."/>
            <person name="LaButti K."/>
            <person name="Lindquist E.A."/>
            <person name="Lipzen A."/>
            <person name="Lundell T."/>
            <person name="Morin E."/>
            <person name="Murat C."/>
            <person name="Riley R."/>
            <person name="Ohm R."/>
            <person name="Sun H."/>
            <person name="Tunlid A."/>
            <person name="Henrissat B."/>
            <person name="Grigoriev I.V."/>
            <person name="Hibbett D.S."/>
            <person name="Martin F."/>
        </authorList>
    </citation>
    <scope>NUCLEOTIDE SEQUENCE [LARGE SCALE GENOMIC DNA]</scope>
    <source>
        <strain evidence="12">Zn</strain>
    </source>
</reference>
<dbReference type="CDD" id="cd04056">
    <property type="entry name" value="Peptidases_S53"/>
    <property type="match status" value="1"/>
</dbReference>
<proteinExistence type="predicted"/>
<dbReference type="InParanoid" id="A0A0C3D268"/>
<dbReference type="SUPFAM" id="SSF54897">
    <property type="entry name" value="Protease propeptides/inhibitors"/>
    <property type="match status" value="1"/>
</dbReference>
<comment type="subcellular location">
    <subcellularLocation>
        <location evidence="1">Secreted</location>
        <location evidence="1">Extracellular space</location>
    </subcellularLocation>
</comment>
<feature type="active site" description="Charge relay system" evidence="8">
    <location>
        <position position="301"/>
    </location>
</feature>
<feature type="active site" description="Charge relay system" evidence="8">
    <location>
        <position position="568"/>
    </location>
</feature>
<keyword evidence="6 8" id="KW-0106">Calcium</keyword>
<dbReference type="GO" id="GO:0004252">
    <property type="term" value="F:serine-type endopeptidase activity"/>
    <property type="evidence" value="ECO:0007669"/>
    <property type="project" value="UniProtKB-UniRule"/>
</dbReference>
<dbReference type="HOGENOM" id="CLU_013783_4_0_1"/>
<keyword evidence="7" id="KW-0865">Zymogen</keyword>
<evidence type="ECO:0000256" key="1">
    <source>
        <dbReference type="ARBA" id="ARBA00004239"/>
    </source>
</evidence>
<dbReference type="GO" id="GO:0005576">
    <property type="term" value="C:extracellular region"/>
    <property type="evidence" value="ECO:0007669"/>
    <property type="project" value="UniProtKB-SubCell"/>
</dbReference>
<evidence type="ECO:0000256" key="7">
    <source>
        <dbReference type="ARBA" id="ARBA00023145"/>
    </source>
</evidence>
<feature type="active site" description="Charge relay system" evidence="8">
    <location>
        <position position="297"/>
    </location>
</feature>
<dbReference type="GO" id="GO:0006508">
    <property type="term" value="P:proteolysis"/>
    <property type="evidence" value="ECO:0007669"/>
    <property type="project" value="UniProtKB-KW"/>
</dbReference>
<dbReference type="EMBL" id="KN832885">
    <property type="protein sequence ID" value="KIM96007.1"/>
    <property type="molecule type" value="Genomic_DNA"/>
</dbReference>
<keyword evidence="5 8" id="KW-0720">Serine protease</keyword>
<comment type="cofactor">
    <cofactor evidence="8">
        <name>Ca(2+)</name>
        <dbReference type="ChEBI" id="CHEBI:29108"/>
    </cofactor>
    <text evidence="8">Binds 1 Ca(2+) ion per subunit.</text>
</comment>
<dbReference type="STRING" id="913774.A0A0C3D268"/>
<dbReference type="AlphaFoldDB" id="A0A0C3D268"/>
<dbReference type="SUPFAM" id="SSF52743">
    <property type="entry name" value="Subtilisin-like"/>
    <property type="match status" value="1"/>
</dbReference>
<dbReference type="PROSITE" id="PS51695">
    <property type="entry name" value="SEDOLISIN"/>
    <property type="match status" value="1"/>
</dbReference>
<dbReference type="OrthoDB" id="409122at2759"/>
<evidence type="ECO:0000256" key="2">
    <source>
        <dbReference type="ARBA" id="ARBA00022670"/>
    </source>
</evidence>
<evidence type="ECO:0000256" key="8">
    <source>
        <dbReference type="PROSITE-ProRule" id="PRU01032"/>
    </source>
</evidence>
<dbReference type="Proteomes" id="UP000054321">
    <property type="component" value="Unassembled WGS sequence"/>
</dbReference>
<dbReference type="InterPro" id="IPR015366">
    <property type="entry name" value="S53_propep"/>
</dbReference>
<evidence type="ECO:0000256" key="3">
    <source>
        <dbReference type="ARBA" id="ARBA00022723"/>
    </source>
</evidence>
<dbReference type="InterPro" id="IPR050819">
    <property type="entry name" value="Tripeptidyl-peptidase_I"/>
</dbReference>
<dbReference type="PANTHER" id="PTHR14218">
    <property type="entry name" value="PROTEASE S8 TRIPEPTIDYL PEPTIDASE I CLN2"/>
    <property type="match status" value="1"/>
</dbReference>
<keyword evidence="2 8" id="KW-0645">Protease</keyword>
<reference evidence="11 12" key="1">
    <citation type="submission" date="2014-04" db="EMBL/GenBank/DDBJ databases">
        <authorList>
            <consortium name="DOE Joint Genome Institute"/>
            <person name="Kuo A."/>
            <person name="Martino E."/>
            <person name="Perotto S."/>
            <person name="Kohler A."/>
            <person name="Nagy L.G."/>
            <person name="Floudas D."/>
            <person name="Copeland A."/>
            <person name="Barry K.W."/>
            <person name="Cichocki N."/>
            <person name="Veneault-Fourrey C."/>
            <person name="LaButti K."/>
            <person name="Lindquist E.A."/>
            <person name="Lipzen A."/>
            <person name="Lundell T."/>
            <person name="Morin E."/>
            <person name="Murat C."/>
            <person name="Sun H."/>
            <person name="Tunlid A."/>
            <person name="Henrissat B."/>
            <person name="Grigoriev I.V."/>
            <person name="Hibbett D.S."/>
            <person name="Martin F."/>
            <person name="Nordberg H.P."/>
            <person name="Cantor M.N."/>
            <person name="Hua S.X."/>
        </authorList>
    </citation>
    <scope>NUCLEOTIDE SEQUENCE [LARGE SCALE GENOMIC DNA]</scope>
    <source>
        <strain evidence="11 12">Zn</strain>
    </source>
</reference>
<keyword evidence="9" id="KW-0732">Signal</keyword>
<accession>A0A0C3D268</accession>
<feature type="binding site" evidence="8">
    <location>
        <position position="630"/>
    </location>
    <ligand>
        <name>Ca(2+)</name>
        <dbReference type="ChEBI" id="CHEBI:29108"/>
    </ligand>
</feature>
<dbReference type="InterPro" id="IPR030400">
    <property type="entry name" value="Sedolisin_dom"/>
</dbReference>
<evidence type="ECO:0000256" key="6">
    <source>
        <dbReference type="ARBA" id="ARBA00022837"/>
    </source>
</evidence>
<feature type="binding site" evidence="8">
    <location>
        <position position="609"/>
    </location>
    <ligand>
        <name>Ca(2+)</name>
        <dbReference type="ChEBI" id="CHEBI:29108"/>
    </ligand>
</feature>
<keyword evidence="4 8" id="KW-0378">Hydrolase</keyword>
<name>A0A0C3D268_OIDMZ</name>
<feature type="binding site" evidence="8">
    <location>
        <position position="628"/>
    </location>
    <ligand>
        <name>Ca(2+)</name>
        <dbReference type="ChEBI" id="CHEBI:29108"/>
    </ligand>
</feature>
<keyword evidence="3 8" id="KW-0479">Metal-binding</keyword>
<organism evidence="11 12">
    <name type="scientific">Oidiodendron maius (strain Zn)</name>
    <dbReference type="NCBI Taxonomy" id="913774"/>
    <lineage>
        <taxon>Eukaryota</taxon>
        <taxon>Fungi</taxon>
        <taxon>Dikarya</taxon>
        <taxon>Ascomycota</taxon>
        <taxon>Pezizomycotina</taxon>
        <taxon>Leotiomycetes</taxon>
        <taxon>Leotiomycetes incertae sedis</taxon>
        <taxon>Myxotrichaceae</taxon>
        <taxon>Oidiodendron</taxon>
    </lineage>
</organism>
<evidence type="ECO:0000313" key="12">
    <source>
        <dbReference type="Proteomes" id="UP000054321"/>
    </source>
</evidence>
<keyword evidence="12" id="KW-1185">Reference proteome</keyword>
<feature type="chain" id="PRO_5002162951" description="Peptidase S53 domain-containing protein" evidence="9">
    <location>
        <begin position="19"/>
        <end position="651"/>
    </location>
</feature>
<dbReference type="Gene3D" id="3.40.50.200">
    <property type="entry name" value="Peptidase S8/S53 domain"/>
    <property type="match status" value="1"/>
</dbReference>
<feature type="binding site" evidence="8">
    <location>
        <position position="610"/>
    </location>
    <ligand>
        <name>Ca(2+)</name>
        <dbReference type="ChEBI" id="CHEBI:29108"/>
    </ligand>
</feature>
<evidence type="ECO:0000256" key="4">
    <source>
        <dbReference type="ARBA" id="ARBA00022801"/>
    </source>
</evidence>
<feature type="domain" description="Peptidase S53" evidence="10">
    <location>
        <begin position="223"/>
        <end position="650"/>
    </location>
</feature>
<dbReference type="GO" id="GO:0046872">
    <property type="term" value="F:metal ion binding"/>
    <property type="evidence" value="ECO:0007669"/>
    <property type="project" value="UniProtKB-UniRule"/>
</dbReference>
<dbReference type="InterPro" id="IPR036852">
    <property type="entry name" value="Peptidase_S8/S53_dom_sf"/>
</dbReference>
<dbReference type="PANTHER" id="PTHR14218:SF19">
    <property type="entry name" value="SERINE PROTEASE AORO, PUTATIVE (AFU_ORTHOLOGUE AFUA_6G10250)-RELATED"/>
    <property type="match status" value="1"/>
</dbReference>
<dbReference type="CDD" id="cd11377">
    <property type="entry name" value="Pro-peptidase_S53"/>
    <property type="match status" value="1"/>
</dbReference>
<dbReference type="SMART" id="SM00944">
    <property type="entry name" value="Pro-kuma_activ"/>
    <property type="match status" value="1"/>
</dbReference>
<protein>
    <recommendedName>
        <fullName evidence="10">Peptidase S53 domain-containing protein</fullName>
    </recommendedName>
</protein>
<sequence>MHFLGLATFALGIGLSLASPAPRSHVRHERRVNSPYWIKRTRAAPEITLPVRIGLAQPNLHIGHDRLMEISDPRSEKYGQYMSAKEVGDLFRPSGESIDTVRDWLHSSGIDNERHEVSAGRGWLKFEASVDELESLLATQYHIFHHLPTQEDHIGCSEYHVPQHIQEHIDFITPTVSFAKVKRGDKMKKSMSKSLSPAALNPHVSPAGSNAFISDSEVPCYVAVTPDCIRQLYNIPKGTTAAPGNEVGIFEDGDYYDQEDLDSTFAAIAPYVPNGTHPELKGIDGGYAPMDGSVGIESLLDMSLIIPLVYPQSTILFQVDDLKEAELTRGFGDTFLDALDSSYCTFEGGDDPLLDPQYPDTAPNPPNETFVPNGTWGQSEMCGAYKPTNVISVSYGLGEDQFSYFYENRQCQEYMKLGLQGVSVIYASGDSGVSNRGECIHPSNITNYTQLGLYPGAFSPSFPAACPYLTSVGATMLNQTAELVETAVSVPSEDFYSGGGFSNYWPTPDYQLSTLASYFQNSPPPYGNTVYGTPFYNGSGRGYPDVAALGQNILLYVGGEPAFIGGTSASAPIFSSIITLINEHRLAADKSTVGFLNPILYQNPDAFNDITTGANPGCNTNGFSAVKGWDPVTGLGSPNFEKLLDIFMALP</sequence>
<evidence type="ECO:0000256" key="9">
    <source>
        <dbReference type="SAM" id="SignalP"/>
    </source>
</evidence>
<dbReference type="GO" id="GO:0008240">
    <property type="term" value="F:tripeptidyl-peptidase activity"/>
    <property type="evidence" value="ECO:0007669"/>
    <property type="project" value="TreeGrafter"/>
</dbReference>